<feature type="region of interest" description="Disordered" evidence="1">
    <location>
        <begin position="155"/>
        <end position="177"/>
    </location>
</feature>
<organism evidence="2 3">
    <name type="scientific">Brassica cretica</name>
    <name type="common">Mustard</name>
    <dbReference type="NCBI Taxonomy" id="69181"/>
    <lineage>
        <taxon>Eukaryota</taxon>
        <taxon>Viridiplantae</taxon>
        <taxon>Streptophyta</taxon>
        <taxon>Embryophyta</taxon>
        <taxon>Tracheophyta</taxon>
        <taxon>Spermatophyta</taxon>
        <taxon>Magnoliopsida</taxon>
        <taxon>eudicotyledons</taxon>
        <taxon>Gunneridae</taxon>
        <taxon>Pentapetalae</taxon>
        <taxon>rosids</taxon>
        <taxon>malvids</taxon>
        <taxon>Brassicales</taxon>
        <taxon>Brassicaceae</taxon>
        <taxon>Brassiceae</taxon>
        <taxon>Brassica</taxon>
    </lineage>
</organism>
<protein>
    <submittedName>
        <fullName evidence="2">Uncharacterized protein</fullName>
    </submittedName>
</protein>
<gene>
    <name evidence="2" type="ORF">F2Q69_00050240</name>
</gene>
<evidence type="ECO:0000313" key="2">
    <source>
        <dbReference type="EMBL" id="KAF3526429.1"/>
    </source>
</evidence>
<dbReference type="EMBL" id="QGKX02001347">
    <property type="protein sequence ID" value="KAF3526429.1"/>
    <property type="molecule type" value="Genomic_DNA"/>
</dbReference>
<dbReference type="AlphaFoldDB" id="A0A8S9Q0C4"/>
<comment type="caution">
    <text evidence="2">The sequence shown here is derived from an EMBL/GenBank/DDBJ whole genome shotgun (WGS) entry which is preliminary data.</text>
</comment>
<feature type="compositionally biased region" description="Basic and acidic residues" evidence="1">
    <location>
        <begin position="155"/>
        <end position="173"/>
    </location>
</feature>
<proteinExistence type="predicted"/>
<evidence type="ECO:0000256" key="1">
    <source>
        <dbReference type="SAM" id="MobiDB-lite"/>
    </source>
</evidence>
<dbReference type="Proteomes" id="UP000712600">
    <property type="component" value="Unassembled WGS sequence"/>
</dbReference>
<accession>A0A8S9Q0C4</accession>
<evidence type="ECO:0000313" key="3">
    <source>
        <dbReference type="Proteomes" id="UP000712600"/>
    </source>
</evidence>
<reference evidence="2" key="1">
    <citation type="submission" date="2019-12" db="EMBL/GenBank/DDBJ databases">
        <title>Genome sequencing and annotation of Brassica cretica.</title>
        <authorList>
            <person name="Studholme D.J."/>
            <person name="Sarris P."/>
        </authorList>
    </citation>
    <scope>NUCLEOTIDE SEQUENCE</scope>
    <source>
        <strain evidence="2">PFS-109/04</strain>
        <tissue evidence="2">Leaf</tissue>
    </source>
</reference>
<name>A0A8S9Q0C4_BRACR</name>
<sequence length="192" mass="21920">MKKWRRGSELSCPGNLKEHVTPLIVAEIKWFKSPTAKMLYNDRRRHDLYTVERATNEKAKGDFFGGELTAMTSKEAAKPDEEAVAQVVGCTLEYVVYMCTMVNEVVLVYKFGNVGCTLEYVVYMCTMVNEVVLVYKFGNVADYATDDGVWGGERRGLGSMGRDRSPKSPKFKEDEEQNLRFPQPYTTLFHRD</sequence>